<dbReference type="InterPro" id="IPR013766">
    <property type="entry name" value="Thioredoxin_domain"/>
</dbReference>
<dbReference type="Proteomes" id="UP001204142">
    <property type="component" value="Unassembled WGS sequence"/>
</dbReference>
<evidence type="ECO:0000256" key="3">
    <source>
        <dbReference type="ARBA" id="ARBA00022748"/>
    </source>
</evidence>
<evidence type="ECO:0000256" key="2">
    <source>
        <dbReference type="ARBA" id="ARBA00007758"/>
    </source>
</evidence>
<comment type="subcellular location">
    <subcellularLocation>
        <location evidence="1">Cell envelope</location>
    </subcellularLocation>
</comment>
<dbReference type="EMBL" id="JANIGO010000002">
    <property type="protein sequence ID" value="MCQ8896268.1"/>
    <property type="molecule type" value="Genomic_DNA"/>
</dbReference>
<evidence type="ECO:0000313" key="8">
    <source>
        <dbReference type="Proteomes" id="UP001204142"/>
    </source>
</evidence>
<dbReference type="NCBIfam" id="TIGR00385">
    <property type="entry name" value="dsbE"/>
    <property type="match status" value="1"/>
</dbReference>
<dbReference type="InterPro" id="IPR036249">
    <property type="entry name" value="Thioredoxin-like_sf"/>
</dbReference>
<reference evidence="7 8" key="1">
    <citation type="submission" date="2022-07" db="EMBL/GenBank/DDBJ databases">
        <authorList>
            <person name="Xamxidin M."/>
            <person name="Wu M."/>
        </authorList>
    </citation>
    <scope>NUCLEOTIDE SEQUENCE [LARGE SCALE GENOMIC DNA]</scope>
    <source>
        <strain evidence="7 8">NBRC 111650</strain>
    </source>
</reference>
<dbReference type="InterPro" id="IPR013740">
    <property type="entry name" value="Redoxin"/>
</dbReference>
<dbReference type="PROSITE" id="PS51352">
    <property type="entry name" value="THIOREDOXIN_2"/>
    <property type="match status" value="1"/>
</dbReference>
<keyword evidence="8" id="KW-1185">Reference proteome</keyword>
<keyword evidence="5" id="KW-0676">Redox-active center</keyword>
<evidence type="ECO:0000256" key="5">
    <source>
        <dbReference type="ARBA" id="ARBA00023284"/>
    </source>
</evidence>
<dbReference type="SUPFAM" id="SSF52833">
    <property type="entry name" value="Thioredoxin-like"/>
    <property type="match status" value="1"/>
</dbReference>
<organism evidence="7 8">
    <name type="scientific">Limnobacter humi</name>
    <dbReference type="NCBI Taxonomy" id="1778671"/>
    <lineage>
        <taxon>Bacteria</taxon>
        <taxon>Pseudomonadati</taxon>
        <taxon>Pseudomonadota</taxon>
        <taxon>Betaproteobacteria</taxon>
        <taxon>Burkholderiales</taxon>
        <taxon>Burkholderiaceae</taxon>
        <taxon>Limnobacter</taxon>
    </lineage>
</organism>
<proteinExistence type="inferred from homology"/>
<gene>
    <name evidence="7" type="ORF">NQT62_07445</name>
</gene>
<evidence type="ECO:0000256" key="1">
    <source>
        <dbReference type="ARBA" id="ARBA00004196"/>
    </source>
</evidence>
<dbReference type="RefSeq" id="WP_256764040.1">
    <property type="nucleotide sequence ID" value="NZ_JANIGO010000002.1"/>
</dbReference>
<evidence type="ECO:0000313" key="7">
    <source>
        <dbReference type="EMBL" id="MCQ8896268.1"/>
    </source>
</evidence>
<comment type="similarity">
    <text evidence="2">Belongs to the thioredoxin family. DsbE subfamily.</text>
</comment>
<dbReference type="PANTHER" id="PTHR42852">
    <property type="entry name" value="THIOL:DISULFIDE INTERCHANGE PROTEIN DSBE"/>
    <property type="match status" value="1"/>
</dbReference>
<feature type="domain" description="Thioredoxin" evidence="6">
    <location>
        <begin position="39"/>
        <end position="189"/>
    </location>
</feature>
<dbReference type="PANTHER" id="PTHR42852:SF6">
    <property type="entry name" value="THIOL:DISULFIDE INTERCHANGE PROTEIN DSBE"/>
    <property type="match status" value="1"/>
</dbReference>
<evidence type="ECO:0000256" key="4">
    <source>
        <dbReference type="ARBA" id="ARBA00023157"/>
    </source>
</evidence>
<evidence type="ECO:0000259" key="6">
    <source>
        <dbReference type="PROSITE" id="PS51352"/>
    </source>
</evidence>
<dbReference type="Gene3D" id="3.40.30.10">
    <property type="entry name" value="Glutaredoxin"/>
    <property type="match status" value="1"/>
</dbReference>
<name>A0ABT1WFH8_9BURK</name>
<keyword evidence="3" id="KW-0201">Cytochrome c-type biogenesis</keyword>
<dbReference type="InterPro" id="IPR004799">
    <property type="entry name" value="Periplasmic_diS_OxRdtase_DsbE"/>
</dbReference>
<comment type="caution">
    <text evidence="7">The sequence shown here is derived from an EMBL/GenBank/DDBJ whole genome shotgun (WGS) entry which is preliminary data.</text>
</comment>
<accession>A0ABT1WFH8</accession>
<sequence length="195" mass="21662">MNISKPSLLRLLLPLLVLLLLGVFLLKGLWLDPKKLPSALIGKSIPQATLPVLALQGPEARLVHIADLHTLQVIDALKGQPWVLNVFASWCQACLVEHPHWLDIARDKHIRLVGLAYKDQLDDTRQWLAQHGNPYDLVLIDQTGDFGIELGVYGVPETFLMSSNNVVLHKQVGPIAPDYVQTVVMPTLEATHESQ</sequence>
<dbReference type="Pfam" id="PF08534">
    <property type="entry name" value="Redoxin"/>
    <property type="match status" value="1"/>
</dbReference>
<keyword evidence="4" id="KW-1015">Disulfide bond</keyword>
<protein>
    <submittedName>
        <fullName evidence="7">DsbE family thiol:disulfide interchange protein</fullName>
    </submittedName>
</protein>
<dbReference type="InterPro" id="IPR050553">
    <property type="entry name" value="Thioredoxin_ResA/DsbE_sf"/>
</dbReference>